<dbReference type="SUPFAM" id="SSF51905">
    <property type="entry name" value="FAD/NAD(P)-binding domain"/>
    <property type="match status" value="1"/>
</dbReference>
<organism evidence="2 3">
    <name type="scientific">Chrysochromulina tobinii</name>
    <dbReference type="NCBI Taxonomy" id="1460289"/>
    <lineage>
        <taxon>Eukaryota</taxon>
        <taxon>Haptista</taxon>
        <taxon>Haptophyta</taxon>
        <taxon>Prymnesiophyceae</taxon>
        <taxon>Prymnesiales</taxon>
        <taxon>Chrysochromulinaceae</taxon>
        <taxon>Chrysochromulina</taxon>
    </lineage>
</organism>
<protein>
    <submittedName>
        <fullName evidence="2">Protein-methionine sulfoxide oxidase mical1</fullName>
    </submittedName>
</protein>
<proteinExistence type="predicted"/>
<dbReference type="EMBL" id="JWZX01002060">
    <property type="protein sequence ID" value="KOO31230.1"/>
    <property type="molecule type" value="Genomic_DNA"/>
</dbReference>
<dbReference type="Gene3D" id="3.50.50.60">
    <property type="entry name" value="FAD/NAD(P)-binding domain"/>
    <property type="match status" value="1"/>
</dbReference>
<gene>
    <name evidence="2" type="ORF">Ctob_005471</name>
</gene>
<dbReference type="InterPro" id="IPR036188">
    <property type="entry name" value="FAD/NAD-bd_sf"/>
</dbReference>
<dbReference type="OrthoDB" id="20799at2759"/>
<dbReference type="InterPro" id="IPR057494">
    <property type="entry name" value="Rossman_Mical"/>
</dbReference>
<feature type="domain" description="[F-actin]-monooxygenase MICAL1-3-like Rossman" evidence="1">
    <location>
        <begin position="170"/>
        <end position="278"/>
    </location>
</feature>
<reference evidence="3" key="1">
    <citation type="journal article" date="2015" name="PLoS Genet.">
        <title>Genome Sequence and Transcriptome Analyses of Chrysochromulina tobin: Metabolic Tools for Enhanced Algal Fitness in the Prominent Order Prymnesiales (Haptophyceae).</title>
        <authorList>
            <person name="Hovde B.T."/>
            <person name="Deodato C.R."/>
            <person name="Hunsperger H.M."/>
            <person name="Ryken S.A."/>
            <person name="Yost W."/>
            <person name="Jha R.K."/>
            <person name="Patterson J."/>
            <person name="Monnat R.J. Jr."/>
            <person name="Barlow S.B."/>
            <person name="Starkenburg S.R."/>
            <person name="Cattolico R.A."/>
        </authorList>
    </citation>
    <scope>NUCLEOTIDE SEQUENCE</scope>
    <source>
        <strain evidence="3">CCMP291</strain>
    </source>
</reference>
<dbReference type="Pfam" id="PF25413">
    <property type="entry name" value="Rossman_Mical"/>
    <property type="match status" value="1"/>
</dbReference>
<accession>A0A0M0JXE0</accession>
<comment type="caution">
    <text evidence="2">The sequence shown here is derived from an EMBL/GenBank/DDBJ whole genome shotgun (WGS) entry which is preliminary data.</text>
</comment>
<dbReference type="AlphaFoldDB" id="A0A0M0JXE0"/>
<name>A0A0M0JXE0_9EUKA</name>
<sequence length="484" mass="52509">MRSTVHAVVIGAGPVGLRCAIELAFVGARVEVREARSHFSRLQVLHLWEWVEADLIELGIKHIDPSIFATADLRRCSTAQLQHSLLKVALLLGVRVRLGCDVDALNTALKSPAQLDALDTALPDQRRLAAFSSKGADWRLDVLVDASGGRCSIFEQLGFAQTVALRSARAIGIVISLVNRKSPAELELRESTWSAQYFQHEFRQLELTAGVVLENLVYYRSSGAFADAATHYFVMTTSQDALQGFGALRDPRVTEVASACAPANVDAQRLEAYARAAIVAFVPALGEQPLVPGQLSVFDFSSRRQSSQAAAVVPGAVLGGRQETCCLVTRVGDALQEPFWPEGLGINRGFFHVLDCADMVQQAAPLLFPAHGQPPTTTEAFTGILRRREELYGLTKRLSGTNRLQELKPHHDGARRFCYGLDPATRYAAWVDAVPATCPYVPATPVTTPSLALGAPSLVRTSSSRPRMAFHVGCHSIHGAMVRV</sequence>
<evidence type="ECO:0000259" key="1">
    <source>
        <dbReference type="Pfam" id="PF25413"/>
    </source>
</evidence>
<evidence type="ECO:0000313" key="3">
    <source>
        <dbReference type="Proteomes" id="UP000037460"/>
    </source>
</evidence>
<dbReference type="Proteomes" id="UP000037460">
    <property type="component" value="Unassembled WGS sequence"/>
</dbReference>
<evidence type="ECO:0000313" key="2">
    <source>
        <dbReference type="EMBL" id="KOO31230.1"/>
    </source>
</evidence>
<keyword evidence="3" id="KW-1185">Reference proteome</keyword>